<dbReference type="Pfam" id="PF01582">
    <property type="entry name" value="TIR"/>
    <property type="match status" value="1"/>
</dbReference>
<keyword evidence="6" id="KW-1185">Reference proteome</keyword>
<keyword evidence="1" id="KW-0433">Leucine-rich repeat</keyword>
<proteinExistence type="predicted"/>
<dbReference type="GO" id="GO:0007165">
    <property type="term" value="P:signal transduction"/>
    <property type="evidence" value="ECO:0007669"/>
    <property type="project" value="InterPro"/>
</dbReference>
<dbReference type="FunFam" id="3.40.50.10140:FF:000007">
    <property type="entry name" value="Disease resistance protein (TIR-NBS-LRR class)"/>
    <property type="match status" value="1"/>
</dbReference>
<dbReference type="SMART" id="SM00382">
    <property type="entry name" value="AAA"/>
    <property type="match status" value="1"/>
</dbReference>
<organism evidence="5 6">
    <name type="scientific">Microthlaspi erraticum</name>
    <dbReference type="NCBI Taxonomy" id="1685480"/>
    <lineage>
        <taxon>Eukaryota</taxon>
        <taxon>Viridiplantae</taxon>
        <taxon>Streptophyta</taxon>
        <taxon>Embryophyta</taxon>
        <taxon>Tracheophyta</taxon>
        <taxon>Spermatophyta</taxon>
        <taxon>Magnoliopsida</taxon>
        <taxon>eudicotyledons</taxon>
        <taxon>Gunneridae</taxon>
        <taxon>Pentapetalae</taxon>
        <taxon>rosids</taxon>
        <taxon>malvids</taxon>
        <taxon>Brassicales</taxon>
        <taxon>Brassicaceae</taxon>
        <taxon>Coluteocarpeae</taxon>
        <taxon>Microthlaspi</taxon>
    </lineage>
</organism>
<dbReference type="AlphaFoldDB" id="A0A6D2KKU6"/>
<dbReference type="Gene3D" id="3.80.10.10">
    <property type="entry name" value="Ribonuclease Inhibitor"/>
    <property type="match status" value="2"/>
</dbReference>
<dbReference type="PANTHER" id="PTHR11017:SF525">
    <property type="entry name" value="TIR DOMAIN-CONTAINING PROTEIN"/>
    <property type="match status" value="1"/>
</dbReference>
<dbReference type="GO" id="GO:0043531">
    <property type="term" value="F:ADP binding"/>
    <property type="evidence" value="ECO:0007669"/>
    <property type="project" value="InterPro"/>
</dbReference>
<dbReference type="GO" id="GO:0006952">
    <property type="term" value="P:defense response"/>
    <property type="evidence" value="ECO:0007669"/>
    <property type="project" value="InterPro"/>
</dbReference>
<dbReference type="SUPFAM" id="SSF52200">
    <property type="entry name" value="Toll/Interleukin receptor TIR domain"/>
    <property type="match status" value="1"/>
</dbReference>
<dbReference type="PANTHER" id="PTHR11017">
    <property type="entry name" value="LEUCINE-RICH REPEAT-CONTAINING PROTEIN"/>
    <property type="match status" value="1"/>
</dbReference>
<evidence type="ECO:0000256" key="2">
    <source>
        <dbReference type="ARBA" id="ARBA00022737"/>
    </source>
</evidence>
<accession>A0A6D2KKU6</accession>
<dbReference type="InterPro" id="IPR058192">
    <property type="entry name" value="WHD_ROQ1-like"/>
</dbReference>
<dbReference type="InterPro" id="IPR011713">
    <property type="entry name" value="Leu-rich_rpt_3"/>
</dbReference>
<dbReference type="SMART" id="SM00255">
    <property type="entry name" value="TIR"/>
    <property type="match status" value="1"/>
</dbReference>
<dbReference type="Gene3D" id="1.10.8.430">
    <property type="entry name" value="Helical domain of apoptotic protease-activating factors"/>
    <property type="match status" value="1"/>
</dbReference>
<dbReference type="Pfam" id="PF23282">
    <property type="entry name" value="WHD_ROQ1"/>
    <property type="match status" value="1"/>
</dbReference>
<protein>
    <recommendedName>
        <fullName evidence="4">TIR domain-containing protein</fullName>
    </recommendedName>
</protein>
<dbReference type="InterPro" id="IPR027417">
    <property type="entry name" value="P-loop_NTPase"/>
</dbReference>
<evidence type="ECO:0000259" key="4">
    <source>
        <dbReference type="PROSITE" id="PS50104"/>
    </source>
</evidence>
<keyword evidence="3" id="KW-0520">NAD</keyword>
<dbReference type="InterPro" id="IPR042197">
    <property type="entry name" value="Apaf_helical"/>
</dbReference>
<sequence length="981" mass="111586">MALPSSYSLSGSWGYNVFLSYHGPDVRLTFLCHLQRQFESKGILMFNDEGNERSQTNKPEITRAIQESRILIVVLSENYASSSWCLNELVEILQCKEAEGHVVMAIFYKVNPSHVRKQTGNFGQAFKKTCQGKTQTEMESWINAFTYVADIVGEHSLNWANEAEMIEKIAIDVSKKLNATPSRDFDEMVGLDTHLGNMKYLLNLENDEPMIAGISGPPGIGKTTIARALYNQLSCDFSLSYFMENVNGSSRSSLKIRLQEHLLSRILNQSGMKICHLDVRYERLRKQKVLIILDDVDHLDQVDALAGDVSRLGPGSRVIVISESQGLLHEHGINYIYHVRSPSNEEALEIFCRYAFRESSPTNGFGKLTRRITELCGNLSLCLSVVGSSLRGKKKDEWEYVMRKLETSVDDGYIQRALRVGYESLPDKDQILFLHIAVFFNKKDDDHVKAMLGGCNLDVRLGLRNLANRSLIGLSTNGVITMHKLLEQTGREAIQRQELRTRHILINAHEICHILQSDTDAIAAAGISFDTSEINKVVVSKRAFQSMRNLRFLSVYKRRNDGNERVYEFPPRLRLLHWDAYPRKRLPQRFCPEYLVELDLRDSLLEKLWEGTQPLPSLKTMNMSRSTRLKELPDLSNAPNLETLELSYCESLVELPPSIANLHRLKELWMQSCINLEIISSQINLASLERVNMAGCLRLRSFPDISTNMRQLFLSGTAVEEVPLSISLCSRLWYLDLSRCINLKTLTDLAGRIVWLNLSYTDIKEIPDYILGLHGLQHLILSGCRKLESLPELPGSLTFLMAEDCESLERVTFPLKAPNAQLNLTNCFKLGAEATRQIIQRSFLGDGFACLPGTVMPREFHHRARGNSLTIRALSASSRFEACVLISPHQHQHTREDVYLELRCRIVAKSGWSIYKQPVYVAHPSEIRAEHVCMFHLELPEEEICVKFGSEILFEFSSRIDSCEITECGVRILSHERRDRA</sequence>
<dbReference type="Gene3D" id="3.40.50.10140">
    <property type="entry name" value="Toll/interleukin-1 receptor homology (TIR) domain"/>
    <property type="match status" value="1"/>
</dbReference>
<evidence type="ECO:0000313" key="6">
    <source>
        <dbReference type="Proteomes" id="UP000467841"/>
    </source>
</evidence>
<dbReference type="PRINTS" id="PR00364">
    <property type="entry name" value="DISEASERSIST"/>
</dbReference>
<dbReference type="SUPFAM" id="SSF52058">
    <property type="entry name" value="L domain-like"/>
    <property type="match status" value="1"/>
</dbReference>
<gene>
    <name evidence="5" type="ORF">MERR_LOCUS41092</name>
</gene>
<dbReference type="SUPFAM" id="SSF52540">
    <property type="entry name" value="P-loop containing nucleoside triphosphate hydrolases"/>
    <property type="match status" value="1"/>
</dbReference>
<dbReference type="Pfam" id="PF07725">
    <property type="entry name" value="LRR_3"/>
    <property type="match status" value="1"/>
</dbReference>
<dbReference type="InterPro" id="IPR000157">
    <property type="entry name" value="TIR_dom"/>
</dbReference>
<dbReference type="PROSITE" id="PS50104">
    <property type="entry name" value="TIR"/>
    <property type="match status" value="1"/>
</dbReference>
<dbReference type="InterPro" id="IPR002182">
    <property type="entry name" value="NB-ARC"/>
</dbReference>
<dbReference type="InterPro" id="IPR044974">
    <property type="entry name" value="Disease_R_plants"/>
</dbReference>
<dbReference type="FunFam" id="3.80.10.10:FF:000386">
    <property type="entry name" value="Disease resistance protein RPS4"/>
    <property type="match status" value="1"/>
</dbReference>
<reference evidence="5" key="1">
    <citation type="submission" date="2020-01" db="EMBL/GenBank/DDBJ databases">
        <authorList>
            <person name="Mishra B."/>
        </authorList>
    </citation>
    <scope>NUCLEOTIDE SEQUENCE [LARGE SCALE GENOMIC DNA]</scope>
</reference>
<dbReference type="Gene3D" id="3.40.50.300">
    <property type="entry name" value="P-loop containing nucleotide triphosphate hydrolases"/>
    <property type="match status" value="1"/>
</dbReference>
<comment type="caution">
    <text evidence="5">The sequence shown here is derived from an EMBL/GenBank/DDBJ whole genome shotgun (WGS) entry which is preliminary data.</text>
</comment>
<dbReference type="Pfam" id="PF00931">
    <property type="entry name" value="NB-ARC"/>
    <property type="match status" value="1"/>
</dbReference>
<dbReference type="InterPro" id="IPR032675">
    <property type="entry name" value="LRR_dom_sf"/>
</dbReference>
<dbReference type="CDD" id="cd00009">
    <property type="entry name" value="AAA"/>
    <property type="match status" value="1"/>
</dbReference>
<feature type="domain" description="TIR" evidence="4">
    <location>
        <begin position="13"/>
        <end position="177"/>
    </location>
</feature>
<dbReference type="EMBL" id="CACVBM020001551">
    <property type="protein sequence ID" value="CAA7053856.1"/>
    <property type="molecule type" value="Genomic_DNA"/>
</dbReference>
<evidence type="ECO:0000313" key="5">
    <source>
        <dbReference type="EMBL" id="CAA7053856.1"/>
    </source>
</evidence>
<evidence type="ECO:0000256" key="3">
    <source>
        <dbReference type="ARBA" id="ARBA00023027"/>
    </source>
</evidence>
<keyword evidence="2" id="KW-0677">Repeat</keyword>
<dbReference type="InterPro" id="IPR035897">
    <property type="entry name" value="Toll_tir_struct_dom_sf"/>
</dbReference>
<dbReference type="OrthoDB" id="1073546at2759"/>
<name>A0A6D2KKU6_9BRAS</name>
<evidence type="ECO:0000256" key="1">
    <source>
        <dbReference type="ARBA" id="ARBA00022614"/>
    </source>
</evidence>
<dbReference type="InterPro" id="IPR003593">
    <property type="entry name" value="AAA+_ATPase"/>
</dbReference>
<dbReference type="Proteomes" id="UP000467841">
    <property type="component" value="Unassembled WGS sequence"/>
</dbReference>